<dbReference type="InterPro" id="IPR015590">
    <property type="entry name" value="Aldehyde_DH_dom"/>
</dbReference>
<dbReference type="Pfam" id="PF00171">
    <property type="entry name" value="Aldedh"/>
    <property type="match status" value="1"/>
</dbReference>
<evidence type="ECO:0000256" key="2">
    <source>
        <dbReference type="ARBA" id="ARBA00023002"/>
    </source>
</evidence>
<protein>
    <submittedName>
        <fullName evidence="5">Aldehyde dehydrogenase family protein</fullName>
    </submittedName>
</protein>
<sequence length="518" mass="55562">MSTQTKAPEAATANGGKPQTYGNYINGRQVKSESGETFASYNPAKSDEVIGYFASSTANDVKAAVDAAAKAFPLWKATPAPHRAEIILKAAHLLETRKEELAHTMVREMGKVLKEARGDVQEAIDMAKFMAGEGRRLVGQTVPSELPNKFAMAVRQPIGVVGLITPWNFPIAIPSWKTLPALVAGNTVVIKPATDTPLCALMFVEILNEAGLPPGVLNLVTGSGSKVGMALVEDPRVRAVSLTGSTEVGRRVAGRCGELMKKISCELGGKNAICVMEDANLELALEGALWGAFGTAGQRCTAASRVIVHRSRYEEFCKAFKARTEALKIGYGLDETNEVGPVVNQGQLDTVKEYVEIGKKEGAKLLCGGNALTTGDHAKGFFHEPTVFCDVKPTMRIAQEEIFGPVTAIIPVDSFEEALEVANGTQYGLSLSMYTQDVNRAFKAIEELESGIVYINAPTIGAEIQLPFGGVKQTGNGHREAGSAAIDYFTEWKSIYIDYSGRLQKAQIDTDELTGKVN</sequence>
<accession>A0A8J7P9G4</accession>
<evidence type="ECO:0000256" key="3">
    <source>
        <dbReference type="SAM" id="MobiDB-lite"/>
    </source>
</evidence>
<feature type="region of interest" description="Disordered" evidence="3">
    <location>
        <begin position="1"/>
        <end position="24"/>
    </location>
</feature>
<organism evidence="5 6">
    <name type="scientific">Candidatus Obscuribacter phosphatis</name>
    <dbReference type="NCBI Taxonomy" id="1906157"/>
    <lineage>
        <taxon>Bacteria</taxon>
        <taxon>Bacillati</taxon>
        <taxon>Candidatus Melainabacteria</taxon>
        <taxon>Candidatus Obscuribacterales</taxon>
        <taxon>Candidatus Obscuribacteraceae</taxon>
        <taxon>Candidatus Obscuribacter</taxon>
    </lineage>
</organism>
<dbReference type="FunFam" id="3.40.309.10:FF:000012">
    <property type="entry name" value="Betaine aldehyde dehydrogenase"/>
    <property type="match status" value="1"/>
</dbReference>
<proteinExistence type="inferred from homology"/>
<comment type="caution">
    <text evidence="5">The sequence shown here is derived from an EMBL/GenBank/DDBJ whole genome shotgun (WGS) entry which is preliminary data.</text>
</comment>
<dbReference type="EMBL" id="JAFLCK010000021">
    <property type="protein sequence ID" value="MBN8661561.1"/>
    <property type="molecule type" value="Genomic_DNA"/>
</dbReference>
<name>A0A8J7P9G4_9BACT</name>
<comment type="similarity">
    <text evidence="1">Belongs to the aldehyde dehydrogenase family.</text>
</comment>
<evidence type="ECO:0000313" key="5">
    <source>
        <dbReference type="EMBL" id="MBN8661561.1"/>
    </source>
</evidence>
<keyword evidence="2" id="KW-0560">Oxidoreductase</keyword>
<dbReference type="InterPro" id="IPR016163">
    <property type="entry name" value="Ald_DH_C"/>
</dbReference>
<reference evidence="5" key="1">
    <citation type="submission" date="2021-02" db="EMBL/GenBank/DDBJ databases">
        <title>Genome-Resolved Metagenomics of a Microbial Community Performing Photosynthetic Biological Nutrient Removal.</title>
        <authorList>
            <person name="Mcdaniel E.A."/>
        </authorList>
    </citation>
    <scope>NUCLEOTIDE SEQUENCE</scope>
    <source>
        <strain evidence="5">UWPOB_OBS1</strain>
    </source>
</reference>
<evidence type="ECO:0000259" key="4">
    <source>
        <dbReference type="Pfam" id="PF00171"/>
    </source>
</evidence>
<dbReference type="PROSITE" id="PS00070">
    <property type="entry name" value="ALDEHYDE_DEHYDR_CYS"/>
    <property type="match status" value="1"/>
</dbReference>
<dbReference type="PANTHER" id="PTHR11699">
    <property type="entry name" value="ALDEHYDE DEHYDROGENASE-RELATED"/>
    <property type="match status" value="1"/>
</dbReference>
<gene>
    <name evidence="5" type="ORF">J0M35_14445</name>
</gene>
<dbReference type="AlphaFoldDB" id="A0A8J7P9G4"/>
<dbReference type="Proteomes" id="UP000664277">
    <property type="component" value="Unassembled WGS sequence"/>
</dbReference>
<dbReference type="CDD" id="cd07131">
    <property type="entry name" value="ALDH_AldH-CAJ73105"/>
    <property type="match status" value="1"/>
</dbReference>
<dbReference type="InterPro" id="IPR016160">
    <property type="entry name" value="Ald_DH_CS_CYS"/>
</dbReference>
<dbReference type="Gene3D" id="3.40.309.10">
    <property type="entry name" value="Aldehyde Dehydrogenase, Chain A, domain 2"/>
    <property type="match status" value="1"/>
</dbReference>
<evidence type="ECO:0000313" key="6">
    <source>
        <dbReference type="Proteomes" id="UP000664277"/>
    </source>
</evidence>
<feature type="domain" description="Aldehyde dehydrogenase" evidence="4">
    <location>
        <begin position="30"/>
        <end position="495"/>
    </location>
</feature>
<dbReference type="SUPFAM" id="SSF53720">
    <property type="entry name" value="ALDH-like"/>
    <property type="match status" value="1"/>
</dbReference>
<dbReference type="Gene3D" id="3.40.605.10">
    <property type="entry name" value="Aldehyde Dehydrogenase, Chain A, domain 1"/>
    <property type="match status" value="1"/>
</dbReference>
<evidence type="ECO:0000256" key="1">
    <source>
        <dbReference type="ARBA" id="ARBA00009986"/>
    </source>
</evidence>
<dbReference type="InterPro" id="IPR016161">
    <property type="entry name" value="Ald_DH/histidinol_DH"/>
</dbReference>
<dbReference type="GO" id="GO:0016620">
    <property type="term" value="F:oxidoreductase activity, acting on the aldehyde or oxo group of donors, NAD or NADP as acceptor"/>
    <property type="evidence" value="ECO:0007669"/>
    <property type="project" value="InterPro"/>
</dbReference>
<dbReference type="FunFam" id="3.40.605.10:FF:000007">
    <property type="entry name" value="NAD/NADP-dependent betaine aldehyde dehydrogenase"/>
    <property type="match status" value="1"/>
</dbReference>
<dbReference type="InterPro" id="IPR016162">
    <property type="entry name" value="Ald_DH_N"/>
</dbReference>